<keyword evidence="1" id="KW-0479">Metal-binding</keyword>
<dbReference type="PROSITE" id="PS50158">
    <property type="entry name" value="ZF_CCHC"/>
    <property type="match status" value="1"/>
</dbReference>
<reference evidence="4" key="1">
    <citation type="submission" date="2023-08" db="EMBL/GenBank/DDBJ databases">
        <title>A de novo genome assembly of Solanum verrucosum Schlechtendal, a Mexican diploid species geographically isolated from the other diploid A-genome species in potato relatives.</title>
        <authorList>
            <person name="Hosaka K."/>
        </authorList>
    </citation>
    <scope>NUCLEOTIDE SEQUENCE</scope>
    <source>
        <tissue evidence="4">Young leaves</tissue>
    </source>
</reference>
<evidence type="ECO:0000313" key="4">
    <source>
        <dbReference type="EMBL" id="WMV25939.1"/>
    </source>
</evidence>
<name>A0AAF0QU37_SOLVR</name>
<organism evidence="4 5">
    <name type="scientific">Solanum verrucosum</name>
    <dbReference type="NCBI Taxonomy" id="315347"/>
    <lineage>
        <taxon>Eukaryota</taxon>
        <taxon>Viridiplantae</taxon>
        <taxon>Streptophyta</taxon>
        <taxon>Embryophyta</taxon>
        <taxon>Tracheophyta</taxon>
        <taxon>Spermatophyta</taxon>
        <taxon>Magnoliopsida</taxon>
        <taxon>eudicotyledons</taxon>
        <taxon>Gunneridae</taxon>
        <taxon>Pentapetalae</taxon>
        <taxon>asterids</taxon>
        <taxon>lamiids</taxon>
        <taxon>Solanales</taxon>
        <taxon>Solanaceae</taxon>
        <taxon>Solanoideae</taxon>
        <taxon>Solaneae</taxon>
        <taxon>Solanum</taxon>
    </lineage>
</organism>
<dbReference type="AlphaFoldDB" id="A0AAF0QU37"/>
<dbReference type="InterPro" id="IPR032567">
    <property type="entry name" value="RTL1-rel"/>
</dbReference>
<keyword evidence="1" id="KW-0863">Zinc-finger</keyword>
<keyword evidence="5" id="KW-1185">Reference proteome</keyword>
<dbReference type="SUPFAM" id="SSF56672">
    <property type="entry name" value="DNA/RNA polymerases"/>
    <property type="match status" value="1"/>
</dbReference>
<accession>A0AAF0QU37</accession>
<dbReference type="PANTHER" id="PTHR15503:SF45">
    <property type="entry name" value="RNA-DIRECTED DNA POLYMERASE HOMOLOG"/>
    <property type="match status" value="1"/>
</dbReference>
<feature type="domain" description="CCHC-type" evidence="3">
    <location>
        <begin position="4"/>
        <end position="19"/>
    </location>
</feature>
<dbReference type="SUPFAM" id="SSF57756">
    <property type="entry name" value="Retrovirus zinc finger-like domains"/>
    <property type="match status" value="1"/>
</dbReference>
<feature type="compositionally biased region" description="Basic and acidic residues" evidence="2">
    <location>
        <begin position="16"/>
        <end position="25"/>
    </location>
</feature>
<evidence type="ECO:0000313" key="5">
    <source>
        <dbReference type="Proteomes" id="UP001234989"/>
    </source>
</evidence>
<protein>
    <recommendedName>
        <fullName evidence="3">CCHC-type domain-containing protein</fullName>
    </recommendedName>
</protein>
<dbReference type="InterPro" id="IPR001878">
    <property type="entry name" value="Znf_CCHC"/>
</dbReference>
<dbReference type="EMBL" id="CP133615">
    <property type="protein sequence ID" value="WMV25939.1"/>
    <property type="molecule type" value="Genomic_DNA"/>
</dbReference>
<proteinExistence type="predicted"/>
<keyword evidence="1" id="KW-0862">Zinc</keyword>
<dbReference type="SMART" id="SM00343">
    <property type="entry name" value="ZnF_C2HC"/>
    <property type="match status" value="1"/>
</dbReference>
<dbReference type="PANTHER" id="PTHR15503">
    <property type="entry name" value="LDOC1 RELATED"/>
    <property type="match status" value="1"/>
</dbReference>
<dbReference type="Gene3D" id="4.10.60.10">
    <property type="entry name" value="Zinc finger, CCHC-type"/>
    <property type="match status" value="1"/>
</dbReference>
<dbReference type="GO" id="GO:0008270">
    <property type="term" value="F:zinc ion binding"/>
    <property type="evidence" value="ECO:0007669"/>
    <property type="project" value="UniProtKB-KW"/>
</dbReference>
<feature type="compositionally biased region" description="Low complexity" evidence="2">
    <location>
        <begin position="30"/>
        <end position="40"/>
    </location>
</feature>
<feature type="region of interest" description="Disordered" evidence="2">
    <location>
        <begin position="16"/>
        <end position="41"/>
    </location>
</feature>
<dbReference type="InterPro" id="IPR036875">
    <property type="entry name" value="Znf_CCHC_sf"/>
</dbReference>
<sequence>MDNCFGCGKSDHRLRDCPSRVDKGKNSRQVPPSGSSSSVPKQNHFYALQTHHEQEGSPDIVIDCIYQLVRVRDMDSETPTLLSVPVVNEFPEVFPNDLPVVPSEREIDFGIDLLPDTQPIFFPPYHMASAELKELKEQLKDLWDMGFIQSSIYPCGVLTLFILKKDGSLRICID</sequence>
<dbReference type="Gene3D" id="3.10.10.10">
    <property type="entry name" value="HIV Type 1 Reverse Transcriptase, subunit A, domain 1"/>
    <property type="match status" value="1"/>
</dbReference>
<evidence type="ECO:0000256" key="1">
    <source>
        <dbReference type="PROSITE-ProRule" id="PRU00047"/>
    </source>
</evidence>
<dbReference type="GO" id="GO:0003676">
    <property type="term" value="F:nucleic acid binding"/>
    <property type="evidence" value="ECO:0007669"/>
    <property type="project" value="InterPro"/>
</dbReference>
<dbReference type="InterPro" id="IPR043502">
    <property type="entry name" value="DNA/RNA_pol_sf"/>
</dbReference>
<evidence type="ECO:0000256" key="2">
    <source>
        <dbReference type="SAM" id="MobiDB-lite"/>
    </source>
</evidence>
<evidence type="ECO:0000259" key="3">
    <source>
        <dbReference type="PROSITE" id="PS50158"/>
    </source>
</evidence>
<dbReference type="Proteomes" id="UP001234989">
    <property type="component" value="Chromosome 4"/>
</dbReference>
<gene>
    <name evidence="4" type="ORF">MTR67_019324</name>
</gene>